<feature type="compositionally biased region" description="Basic and acidic residues" evidence="1">
    <location>
        <begin position="444"/>
        <end position="453"/>
    </location>
</feature>
<feature type="compositionally biased region" description="Basic residues" evidence="1">
    <location>
        <begin position="466"/>
        <end position="477"/>
    </location>
</feature>
<feature type="compositionally biased region" description="Polar residues" evidence="1">
    <location>
        <begin position="275"/>
        <end position="311"/>
    </location>
</feature>
<evidence type="ECO:0000313" key="3">
    <source>
        <dbReference type="Proteomes" id="UP001302676"/>
    </source>
</evidence>
<reference evidence="2" key="1">
    <citation type="journal article" date="2023" name="Mol. Phylogenet. Evol.">
        <title>Genome-scale phylogeny and comparative genomics of the fungal order Sordariales.</title>
        <authorList>
            <person name="Hensen N."/>
            <person name="Bonometti L."/>
            <person name="Westerberg I."/>
            <person name="Brannstrom I.O."/>
            <person name="Guillou S."/>
            <person name="Cros-Aarteil S."/>
            <person name="Calhoun S."/>
            <person name="Haridas S."/>
            <person name="Kuo A."/>
            <person name="Mondo S."/>
            <person name="Pangilinan J."/>
            <person name="Riley R."/>
            <person name="LaButti K."/>
            <person name="Andreopoulos B."/>
            <person name="Lipzen A."/>
            <person name="Chen C."/>
            <person name="Yan M."/>
            <person name="Daum C."/>
            <person name="Ng V."/>
            <person name="Clum A."/>
            <person name="Steindorff A."/>
            <person name="Ohm R.A."/>
            <person name="Martin F."/>
            <person name="Silar P."/>
            <person name="Natvig D.O."/>
            <person name="Lalanne C."/>
            <person name="Gautier V."/>
            <person name="Ament-Velasquez S.L."/>
            <person name="Kruys A."/>
            <person name="Hutchinson M.I."/>
            <person name="Powell A.J."/>
            <person name="Barry K."/>
            <person name="Miller A.N."/>
            <person name="Grigoriev I.V."/>
            <person name="Debuchy R."/>
            <person name="Gladieux P."/>
            <person name="Hiltunen Thoren M."/>
            <person name="Johannesson H."/>
        </authorList>
    </citation>
    <scope>NUCLEOTIDE SEQUENCE</scope>
    <source>
        <strain evidence="2">CBS 141.50</strain>
    </source>
</reference>
<dbReference type="AlphaFoldDB" id="A0AAN6V3V5"/>
<gene>
    <name evidence="2" type="ORF">C8A04DRAFT_36715</name>
</gene>
<comment type="caution">
    <text evidence="2">The sequence shown here is derived from an EMBL/GenBank/DDBJ whole genome shotgun (WGS) entry which is preliminary data.</text>
</comment>
<dbReference type="GeneID" id="87820232"/>
<protein>
    <submittedName>
        <fullName evidence="2">Uncharacterized protein</fullName>
    </submittedName>
</protein>
<organism evidence="2 3">
    <name type="scientific">Dichotomopilus funicola</name>
    <dbReference type="NCBI Taxonomy" id="1934379"/>
    <lineage>
        <taxon>Eukaryota</taxon>
        <taxon>Fungi</taxon>
        <taxon>Dikarya</taxon>
        <taxon>Ascomycota</taxon>
        <taxon>Pezizomycotina</taxon>
        <taxon>Sordariomycetes</taxon>
        <taxon>Sordariomycetidae</taxon>
        <taxon>Sordariales</taxon>
        <taxon>Chaetomiaceae</taxon>
        <taxon>Dichotomopilus</taxon>
    </lineage>
</organism>
<name>A0AAN6V3V5_9PEZI</name>
<feature type="region of interest" description="Disordered" evidence="1">
    <location>
        <begin position="270"/>
        <end position="477"/>
    </location>
</feature>
<feature type="compositionally biased region" description="Acidic residues" evidence="1">
    <location>
        <begin position="427"/>
        <end position="443"/>
    </location>
</feature>
<dbReference type="RefSeq" id="XP_062637621.1">
    <property type="nucleotide sequence ID" value="XM_062783619.1"/>
</dbReference>
<sequence>MDLVPGWLRSVLHRDSLDESPILAVERLGSLDRPLQDTDKDVLLGAVLTMSSSLHVALGMLQQALPLEKSQERLGEVLCPTLGHLLTSLRGTMYSFEQNGAPVAGPASPSLPPEPSAEKDIPEPATPQVPSSKTKINSRPSTPSSRRRQRPISTRTDNTERFPSYRDSTSTSHLHFELDIHTRSESHLTKSLQAEKRVHAAIRVAIESLEFAEGQLKVVREVNQLHGGDFEPIQRHFYEGYNRLLLRALELQRRESGLLSNRESLISAAPIREQQPYQQPNSYASAQATATPSRQPSVSFQTIPASQSPATTPRPVANSHAAARLDRQPLERRNTIPGIKQEGEHSPSHHPPTPPPPSRPTLKRRMSLADELAMAGEDSESGYQDETSEIASSASERDESDLESRDETPSSAEKPGNHGGYSTTDDSAGDESPGDSESDDDDGSRDKTLRAPDLRGYSPNSTNKINHSKLRLSKKHL</sequence>
<feature type="compositionally biased region" description="Pro residues" evidence="1">
    <location>
        <begin position="349"/>
        <end position="359"/>
    </location>
</feature>
<feature type="region of interest" description="Disordered" evidence="1">
    <location>
        <begin position="100"/>
        <end position="168"/>
    </location>
</feature>
<dbReference type="EMBL" id="MU853578">
    <property type="protein sequence ID" value="KAK4144250.1"/>
    <property type="molecule type" value="Genomic_DNA"/>
</dbReference>
<feature type="compositionally biased region" description="Basic and acidic residues" evidence="1">
    <location>
        <begin position="323"/>
        <end position="334"/>
    </location>
</feature>
<keyword evidence="3" id="KW-1185">Reference proteome</keyword>
<feature type="compositionally biased region" description="Polar residues" evidence="1">
    <location>
        <begin position="128"/>
        <end position="137"/>
    </location>
</feature>
<reference evidence="2" key="2">
    <citation type="submission" date="2023-05" db="EMBL/GenBank/DDBJ databases">
        <authorList>
            <consortium name="Lawrence Berkeley National Laboratory"/>
            <person name="Steindorff A."/>
            <person name="Hensen N."/>
            <person name="Bonometti L."/>
            <person name="Westerberg I."/>
            <person name="Brannstrom I.O."/>
            <person name="Guillou S."/>
            <person name="Cros-Aarteil S."/>
            <person name="Calhoun S."/>
            <person name="Haridas S."/>
            <person name="Kuo A."/>
            <person name="Mondo S."/>
            <person name="Pangilinan J."/>
            <person name="Riley R."/>
            <person name="Labutti K."/>
            <person name="Andreopoulos B."/>
            <person name="Lipzen A."/>
            <person name="Chen C."/>
            <person name="Yanf M."/>
            <person name="Daum C."/>
            <person name="Ng V."/>
            <person name="Clum A."/>
            <person name="Ohm R."/>
            <person name="Martin F."/>
            <person name="Silar P."/>
            <person name="Natvig D."/>
            <person name="Lalanne C."/>
            <person name="Gautier V."/>
            <person name="Ament-Velasquez S.L."/>
            <person name="Kruys A."/>
            <person name="Hutchinson M.I."/>
            <person name="Powell A.J."/>
            <person name="Barry K."/>
            <person name="Miller A.N."/>
            <person name="Grigoriev I.V."/>
            <person name="Debuchy R."/>
            <person name="Gladieux P."/>
            <person name="Thoren M.H."/>
            <person name="Johannesson H."/>
        </authorList>
    </citation>
    <scope>NUCLEOTIDE SEQUENCE</scope>
    <source>
        <strain evidence="2">CBS 141.50</strain>
    </source>
</reference>
<accession>A0AAN6V3V5</accession>
<dbReference type="Proteomes" id="UP001302676">
    <property type="component" value="Unassembled WGS sequence"/>
</dbReference>
<evidence type="ECO:0000313" key="2">
    <source>
        <dbReference type="EMBL" id="KAK4144250.1"/>
    </source>
</evidence>
<proteinExistence type="predicted"/>
<evidence type="ECO:0000256" key="1">
    <source>
        <dbReference type="SAM" id="MobiDB-lite"/>
    </source>
</evidence>